<sequence>MMTELASFDIFMRTAFGVEPAARAGLQLKAMAEAKCLGPHEEAPLGKRESNVLYIGSGATKLAARASDNREQIVAFHFGGDIFSVPADDLHSYSVSSLEPTSLLVFPARPFFDCASSDPRISRALLERQRTALHRCRDKAVALGQKNALERLAGFLFAMADRIGTGSGVRRILDLPMSRRDIGDSLGLTIETVSRQLGALRKAGLIETHGRSRIVVRDLNDIAHLSGHCGKSERTEPIEADFDLDQCERLPVGVARPQTGGQS</sequence>
<protein>
    <submittedName>
        <fullName evidence="2">Helix-turn-helix domain-containing protein</fullName>
    </submittedName>
</protein>
<dbReference type="Pfam" id="PF13545">
    <property type="entry name" value="HTH_Crp_2"/>
    <property type="match status" value="1"/>
</dbReference>
<dbReference type="PROSITE" id="PS00042">
    <property type="entry name" value="HTH_CRP_1"/>
    <property type="match status" value="1"/>
</dbReference>
<dbReference type="EMBL" id="JAGSPB010000002">
    <property type="protein sequence ID" value="MBV7266353.1"/>
    <property type="molecule type" value="Genomic_DNA"/>
</dbReference>
<dbReference type="CDD" id="cd00038">
    <property type="entry name" value="CAP_ED"/>
    <property type="match status" value="1"/>
</dbReference>
<dbReference type="InterPro" id="IPR012318">
    <property type="entry name" value="HTH_CRP"/>
</dbReference>
<reference evidence="2 3" key="1">
    <citation type="submission" date="2021-04" db="EMBL/GenBank/DDBJ databases">
        <authorList>
            <person name="Pira H."/>
            <person name="Risdian C."/>
            <person name="Wink J."/>
        </authorList>
    </citation>
    <scope>NUCLEOTIDE SEQUENCE [LARGE SCALE GENOMIC DNA]</scope>
    <source>
        <strain evidence="2 3">WH131</strain>
    </source>
</reference>
<dbReference type="Proteomes" id="UP000699975">
    <property type="component" value="Unassembled WGS sequence"/>
</dbReference>
<evidence type="ECO:0000313" key="3">
    <source>
        <dbReference type="Proteomes" id="UP000699975"/>
    </source>
</evidence>
<comment type="caution">
    <text evidence="2">The sequence shown here is derived from an EMBL/GenBank/DDBJ whole genome shotgun (WGS) entry which is preliminary data.</text>
</comment>
<keyword evidence="3" id="KW-1185">Reference proteome</keyword>
<gene>
    <name evidence="2" type="ORF">KCG45_09195</name>
</gene>
<dbReference type="SMART" id="SM00419">
    <property type="entry name" value="HTH_CRP"/>
    <property type="match status" value="1"/>
</dbReference>
<dbReference type="CDD" id="cd00092">
    <property type="entry name" value="HTH_CRP"/>
    <property type="match status" value="1"/>
</dbReference>
<evidence type="ECO:0000313" key="2">
    <source>
        <dbReference type="EMBL" id="MBV7266353.1"/>
    </source>
</evidence>
<dbReference type="PROSITE" id="PS51063">
    <property type="entry name" value="HTH_CRP_2"/>
    <property type="match status" value="1"/>
</dbReference>
<proteinExistence type="predicted"/>
<dbReference type="InterPro" id="IPR000595">
    <property type="entry name" value="cNMP-bd_dom"/>
</dbReference>
<organism evidence="2 3">
    <name type="scientific">Erythrobacter ani</name>
    <dbReference type="NCBI Taxonomy" id="2827235"/>
    <lineage>
        <taxon>Bacteria</taxon>
        <taxon>Pseudomonadati</taxon>
        <taxon>Pseudomonadota</taxon>
        <taxon>Alphaproteobacteria</taxon>
        <taxon>Sphingomonadales</taxon>
        <taxon>Erythrobacteraceae</taxon>
        <taxon>Erythrobacter/Porphyrobacter group</taxon>
        <taxon>Erythrobacter</taxon>
    </lineage>
</organism>
<dbReference type="InterPro" id="IPR018335">
    <property type="entry name" value="Tscrpt_reg_HTH_Crp-type_CS"/>
</dbReference>
<feature type="domain" description="HTH crp-type" evidence="1">
    <location>
        <begin position="146"/>
        <end position="220"/>
    </location>
</feature>
<dbReference type="RefSeq" id="WP_218316964.1">
    <property type="nucleotide sequence ID" value="NZ_JAGSPB010000002.1"/>
</dbReference>
<name>A0ABS6SMS9_9SPHN</name>
<accession>A0ABS6SMS9</accession>
<evidence type="ECO:0000259" key="1">
    <source>
        <dbReference type="PROSITE" id="PS51063"/>
    </source>
</evidence>